<keyword evidence="2" id="KW-1185">Reference proteome</keyword>
<sequence length="121" mass="13537">MSTLYPRGLLHLLDEGAKSREVDLSDHFLKIYATIQENDCAKVSSTETPPDHDQLTTGSMVYSNVFKEPLLTLHAPYLHLVNPFSQLKGQFVGPYHLGPFINCPVPMSLGEGQPMLKVLWL</sequence>
<reference evidence="1" key="1">
    <citation type="submission" date="2021-03" db="EMBL/GenBank/DDBJ databases">
        <title>Draft genome sequence of rust myrtle Austropuccinia psidii MF-1, a brazilian biotype.</title>
        <authorList>
            <person name="Quecine M.C."/>
            <person name="Pachon D.M.R."/>
            <person name="Bonatelli M.L."/>
            <person name="Correr F.H."/>
            <person name="Franceschini L.M."/>
            <person name="Leite T.F."/>
            <person name="Margarido G.R.A."/>
            <person name="Almeida C.A."/>
            <person name="Ferrarezi J.A."/>
            <person name="Labate C.A."/>
        </authorList>
    </citation>
    <scope>NUCLEOTIDE SEQUENCE</scope>
    <source>
        <strain evidence="1">MF-1</strain>
    </source>
</reference>
<comment type="caution">
    <text evidence="1">The sequence shown here is derived from an EMBL/GenBank/DDBJ whole genome shotgun (WGS) entry which is preliminary data.</text>
</comment>
<evidence type="ECO:0000313" key="1">
    <source>
        <dbReference type="EMBL" id="MBW0464643.1"/>
    </source>
</evidence>
<name>A0A9Q3BG69_9BASI</name>
<protein>
    <submittedName>
        <fullName evidence="1">Uncharacterized protein</fullName>
    </submittedName>
</protein>
<dbReference type="Proteomes" id="UP000765509">
    <property type="component" value="Unassembled WGS sequence"/>
</dbReference>
<dbReference type="EMBL" id="AVOT02000840">
    <property type="protein sequence ID" value="MBW0464643.1"/>
    <property type="molecule type" value="Genomic_DNA"/>
</dbReference>
<dbReference type="AlphaFoldDB" id="A0A9Q3BG69"/>
<organism evidence="1 2">
    <name type="scientific">Austropuccinia psidii MF-1</name>
    <dbReference type="NCBI Taxonomy" id="1389203"/>
    <lineage>
        <taxon>Eukaryota</taxon>
        <taxon>Fungi</taxon>
        <taxon>Dikarya</taxon>
        <taxon>Basidiomycota</taxon>
        <taxon>Pucciniomycotina</taxon>
        <taxon>Pucciniomycetes</taxon>
        <taxon>Pucciniales</taxon>
        <taxon>Sphaerophragmiaceae</taxon>
        <taxon>Austropuccinia</taxon>
    </lineage>
</organism>
<gene>
    <name evidence="1" type="ORF">O181_004358</name>
</gene>
<accession>A0A9Q3BG69</accession>
<proteinExistence type="predicted"/>
<evidence type="ECO:0000313" key="2">
    <source>
        <dbReference type="Proteomes" id="UP000765509"/>
    </source>
</evidence>